<keyword evidence="1" id="KW-0472">Membrane</keyword>
<dbReference type="AlphaFoldDB" id="A0A382LFL2"/>
<sequence length="98" mass="10743">MANLGSSIVAHCIMNYDVLPTLSESRQRLVGLLPLIFFGLHLAHHVHLGDPENMLWACHLANLLIGVGLLLNWRAVVAVGVLWLSIGLPLWISWLSGS</sequence>
<dbReference type="EMBL" id="UINC01086470">
    <property type="protein sequence ID" value="SVC34963.1"/>
    <property type="molecule type" value="Genomic_DNA"/>
</dbReference>
<keyword evidence="1" id="KW-0812">Transmembrane</keyword>
<accession>A0A382LFL2</accession>
<keyword evidence="1" id="KW-1133">Transmembrane helix</keyword>
<feature type="transmembrane region" description="Helical" evidence="1">
    <location>
        <begin position="76"/>
        <end position="94"/>
    </location>
</feature>
<feature type="transmembrane region" description="Helical" evidence="1">
    <location>
        <begin position="54"/>
        <end position="71"/>
    </location>
</feature>
<name>A0A382LFL2_9ZZZZ</name>
<proteinExistence type="predicted"/>
<gene>
    <name evidence="2" type="ORF">METZ01_LOCUS287817</name>
</gene>
<organism evidence="2">
    <name type="scientific">marine metagenome</name>
    <dbReference type="NCBI Taxonomy" id="408172"/>
    <lineage>
        <taxon>unclassified sequences</taxon>
        <taxon>metagenomes</taxon>
        <taxon>ecological metagenomes</taxon>
    </lineage>
</organism>
<feature type="transmembrane region" description="Helical" evidence="1">
    <location>
        <begin position="29"/>
        <end position="48"/>
    </location>
</feature>
<reference evidence="2" key="1">
    <citation type="submission" date="2018-05" db="EMBL/GenBank/DDBJ databases">
        <authorList>
            <person name="Lanie J.A."/>
            <person name="Ng W.-L."/>
            <person name="Kazmierczak K.M."/>
            <person name="Andrzejewski T.M."/>
            <person name="Davidsen T.M."/>
            <person name="Wayne K.J."/>
            <person name="Tettelin H."/>
            <person name="Glass J.I."/>
            <person name="Rusch D."/>
            <person name="Podicherti R."/>
            <person name="Tsui H.-C.T."/>
            <person name="Winkler M.E."/>
        </authorList>
    </citation>
    <scope>NUCLEOTIDE SEQUENCE</scope>
</reference>
<evidence type="ECO:0000256" key="1">
    <source>
        <dbReference type="SAM" id="Phobius"/>
    </source>
</evidence>
<feature type="non-terminal residue" evidence="2">
    <location>
        <position position="98"/>
    </location>
</feature>
<evidence type="ECO:0000313" key="2">
    <source>
        <dbReference type="EMBL" id="SVC34963.1"/>
    </source>
</evidence>
<protein>
    <submittedName>
        <fullName evidence="2">Uncharacterized protein</fullName>
    </submittedName>
</protein>